<dbReference type="SUPFAM" id="SSF64496">
    <property type="entry name" value="DNA-binding domain of intron-encoded endonucleases"/>
    <property type="match status" value="1"/>
</dbReference>
<keyword evidence="3" id="KW-0378">Hydrolase</keyword>
<dbReference type="EMBL" id="DQ291132">
    <property type="protein sequence ID" value="ABB82010.1"/>
    <property type="molecule type" value="Genomic_DNA"/>
</dbReference>
<name>Q20ET1_OLTVI</name>
<dbReference type="SUPFAM" id="SSF82771">
    <property type="entry name" value="GIY-YIG endonuclease"/>
    <property type="match status" value="1"/>
</dbReference>
<geneLocation type="chloroplast" evidence="3"/>
<dbReference type="InterPro" id="IPR035901">
    <property type="entry name" value="GIY-YIG_endonuc_sf"/>
</dbReference>
<reference evidence="3" key="2">
    <citation type="journal article" date="2006" name="BMC Biol.">
        <title>The complete chloroplast DNA sequence of the green alga Oltmannsiellopsis viridis reveals a distinctive quadripartite architecture in the chloroplast genome of early diverging ulvophytes.</title>
        <authorList>
            <person name="Pombert J.F."/>
            <person name="Lemieux C."/>
            <person name="Turmel M."/>
        </authorList>
    </citation>
    <scope>NUCLEOTIDE SEQUENCE</scope>
</reference>
<dbReference type="CDD" id="cd10437">
    <property type="entry name" value="GIY-YIG_HE_I-TevI_like"/>
    <property type="match status" value="1"/>
</dbReference>
<dbReference type="InterPro" id="IPR000305">
    <property type="entry name" value="GIY-YIG_endonuc"/>
</dbReference>
<proteinExistence type="predicted"/>
<organism evidence="3">
    <name type="scientific">Oltmannsiellopsis viridis</name>
    <name type="common">Marine flagellate</name>
    <name type="synonym">Oltmannsiella viridis</name>
    <dbReference type="NCBI Taxonomy" id="51324"/>
    <lineage>
        <taxon>Eukaryota</taxon>
        <taxon>Viridiplantae</taxon>
        <taxon>Chlorophyta</taxon>
        <taxon>core chlorophytes</taxon>
        <taxon>Ulvophyceae</taxon>
        <taxon>OUU clade</taxon>
        <taxon>Oltmannsiellopsidales</taxon>
        <taxon>Oltmannsiellopsidaceae</taxon>
        <taxon>Oltmannsiellopsis</taxon>
    </lineage>
</organism>
<dbReference type="Pfam" id="PF01541">
    <property type="entry name" value="GIY-YIG"/>
    <property type="match status" value="1"/>
</dbReference>
<gene>
    <name evidence="3" type="primary">orf240</name>
</gene>
<reference evidence="3" key="1">
    <citation type="submission" date="2005-11" db="EMBL/GenBank/DDBJ databases">
        <authorList>
            <person name="Pombert J.-F."/>
            <person name="Lemieux C."/>
            <person name="Turmel M."/>
        </authorList>
    </citation>
    <scope>NUCLEOTIDE SEQUENCE</scope>
</reference>
<dbReference type="Gene3D" id="3.40.1440.10">
    <property type="entry name" value="GIY-YIG endonuclease"/>
    <property type="match status" value="1"/>
</dbReference>
<dbReference type="GeneID" id="4100132"/>
<dbReference type="GO" id="GO:0004519">
    <property type="term" value="F:endonuclease activity"/>
    <property type="evidence" value="ECO:0007669"/>
    <property type="project" value="UniProtKB-KW"/>
</dbReference>
<keyword evidence="3" id="KW-0540">Nuclease</keyword>
<accession>Q20ET1</accession>
<feature type="region of interest" description="Disordered" evidence="1">
    <location>
        <begin position="40"/>
        <end position="60"/>
    </location>
</feature>
<protein>
    <submittedName>
        <fullName evidence="3">Putative site-specific DNA endonuclease</fullName>
    </submittedName>
</protein>
<keyword evidence="3" id="KW-0255">Endonuclease</keyword>
<evidence type="ECO:0000313" key="3">
    <source>
        <dbReference type="EMBL" id="ABB81982.1"/>
    </source>
</evidence>
<dbReference type="RefSeq" id="YP_635849.1">
    <property type="nucleotide sequence ID" value="NC_008099.1"/>
</dbReference>
<feature type="domain" description="GIY-YIG" evidence="2">
    <location>
        <begin position="63"/>
        <end position="155"/>
    </location>
</feature>
<dbReference type="EMBL" id="DQ291132">
    <property type="protein sequence ID" value="ABB81982.1"/>
    <property type="molecule type" value="Genomic_DNA"/>
</dbReference>
<keyword evidence="3" id="KW-0150">Chloroplast</keyword>
<dbReference type="PROSITE" id="PS50164">
    <property type="entry name" value="GIY_YIG"/>
    <property type="match status" value="1"/>
</dbReference>
<evidence type="ECO:0000256" key="1">
    <source>
        <dbReference type="SAM" id="MobiDB-lite"/>
    </source>
</evidence>
<keyword evidence="3" id="KW-0934">Plastid</keyword>
<evidence type="ECO:0000259" key="2">
    <source>
        <dbReference type="PROSITE" id="PS50164"/>
    </source>
</evidence>
<sequence length="240" mass="27811">MKMKILQKGISKAGQVVSRKGKCETCLNGETPIVTKCLPQDNDFNEDNPVPNRVNRDSMQPRKQPGIYMVRCIVNDWRYYGESNNVSGRLSSHRCDLNRGNHGNRLLQNDFNKYGLENFQFTPLYMGEDNWSDKATRLAKETELIIRDREITYNVFPDQNRSGERNAFFGRFQTEEAKRRIGDAMRGIPNDRLGRKVLIKGTTYPSISEASRQTKMARKTIRARLEDSQNEDFQYLDEAE</sequence>
<dbReference type="RefSeq" id="YP_635914.1">
    <property type="nucleotide sequence ID" value="NC_008099.1"/>
</dbReference>
<dbReference type="GeneID" id="4100188"/>
<dbReference type="AlphaFoldDB" id="Q20ET1"/>